<reference evidence="5 6" key="1">
    <citation type="submission" date="2023-03" db="EMBL/GenBank/DDBJ databases">
        <title>Draft assemblies of triclosan tolerant bacteria isolated from returned activated sludge.</title>
        <authorList>
            <person name="Van Hamelsveld S."/>
        </authorList>
    </citation>
    <scope>NUCLEOTIDE SEQUENCE [LARGE SCALE GENOMIC DNA]</scope>
    <source>
        <strain evidence="5 6">GW210010_S58</strain>
    </source>
</reference>
<dbReference type="Gene3D" id="2.20.200.10">
    <property type="entry name" value="Outer membrane efflux proteins (OEP)"/>
    <property type="match status" value="1"/>
</dbReference>
<dbReference type="Proteomes" id="UP001216674">
    <property type="component" value="Unassembled WGS sequence"/>
</dbReference>
<feature type="signal peptide" evidence="2">
    <location>
        <begin position="1"/>
        <end position="24"/>
    </location>
</feature>
<name>A0ABT6ATC2_9BURK</name>
<feature type="chain" id="PRO_5044950465" evidence="2">
    <location>
        <begin position="25"/>
        <end position="502"/>
    </location>
</feature>
<comment type="caution">
    <text evidence="5">The sequence shown here is derived from an EMBL/GenBank/DDBJ whole genome shotgun (WGS) entry which is preliminary data.</text>
</comment>
<dbReference type="InterPro" id="IPR010131">
    <property type="entry name" value="MdtP/NodT-like"/>
</dbReference>
<evidence type="ECO:0000256" key="4">
    <source>
        <dbReference type="SAM" id="MobiDB-lite"/>
    </source>
</evidence>
<sequence>MNKMTSVTALYAALALLLAGCSLAPRYERPAVPLAAGYPRGAQPVNAPQAAVAELGWKQVFPDARLQRLIQIALDNNQDLQLAALNVRRAQVQFRIERAAQWPTLNAALRQSKERPEVSGDIAAYGVGITAYELDLFGRIQSLKEAALASYLGTQASRKTVQIGLVAAVASGYLTLLADDSLYDVAWQTVQSRSASLSLIQLRHANGIGTETDLRQAEGLLENARASLAQYERQRAQDLNALVLLLGVPSWPADLAQGDGALPALDGFLADLPAGLPSALLTHRPDIEAAEHRLMAANADIGAARAAFFPRVELTGSFGRASTGLSNLFNEATRAWSFTPQITVPIFDFGANQANLDAAKVDREIATAQYRKTIQVAFSEVADALAGSATWKEQLRATQAQAQSARAAFALLDLRYRNGGVDYLAVMDAQRTLFEAEQALVQVRMAALHNRITLYKVLGGGWSAETVRLAAHDRYGAAQGRTSAGSGLSTSSFSAAASPTRQ</sequence>
<gene>
    <name evidence="5" type="ORF">P3W85_23400</name>
</gene>
<evidence type="ECO:0000256" key="1">
    <source>
        <dbReference type="ARBA" id="ARBA00007613"/>
    </source>
</evidence>
<dbReference type="RefSeq" id="WP_276266530.1">
    <property type="nucleotide sequence ID" value="NZ_JARJLM010000392.1"/>
</dbReference>
<protein>
    <submittedName>
        <fullName evidence="5">Efflux transporter outer membrane subunit</fullName>
    </submittedName>
</protein>
<dbReference type="PANTHER" id="PTHR30203">
    <property type="entry name" value="OUTER MEMBRANE CATION EFFLUX PROTEIN"/>
    <property type="match status" value="1"/>
</dbReference>
<evidence type="ECO:0000313" key="6">
    <source>
        <dbReference type="Proteomes" id="UP001216674"/>
    </source>
</evidence>
<feature type="compositionally biased region" description="Low complexity" evidence="4">
    <location>
        <begin position="482"/>
        <end position="502"/>
    </location>
</feature>
<keyword evidence="6" id="KW-1185">Reference proteome</keyword>
<comment type="subcellular location">
    <subcellularLocation>
        <location evidence="2">Cell membrane</location>
        <topology evidence="2">Lipid-anchor</topology>
    </subcellularLocation>
</comment>
<keyword evidence="2" id="KW-0812">Transmembrane</keyword>
<comment type="similarity">
    <text evidence="1 2">Belongs to the outer membrane factor (OMF) (TC 1.B.17) family.</text>
</comment>
<keyword evidence="2" id="KW-0732">Signal</keyword>
<feature type="coiled-coil region" evidence="3">
    <location>
        <begin position="214"/>
        <end position="241"/>
    </location>
</feature>
<feature type="region of interest" description="Disordered" evidence="4">
    <location>
        <begin position="480"/>
        <end position="502"/>
    </location>
</feature>
<dbReference type="PANTHER" id="PTHR30203:SF33">
    <property type="entry name" value="BLR4455 PROTEIN"/>
    <property type="match status" value="1"/>
</dbReference>
<proteinExistence type="inferred from homology"/>
<evidence type="ECO:0000256" key="3">
    <source>
        <dbReference type="SAM" id="Coils"/>
    </source>
</evidence>
<dbReference type="Pfam" id="PF02321">
    <property type="entry name" value="OEP"/>
    <property type="match status" value="2"/>
</dbReference>
<dbReference type="EMBL" id="JARJLM010000392">
    <property type="protein sequence ID" value="MDF3835874.1"/>
    <property type="molecule type" value="Genomic_DNA"/>
</dbReference>
<dbReference type="PROSITE" id="PS51257">
    <property type="entry name" value="PROKAR_LIPOPROTEIN"/>
    <property type="match status" value="1"/>
</dbReference>
<keyword evidence="2" id="KW-0472">Membrane</keyword>
<dbReference type="Gene3D" id="1.20.1600.10">
    <property type="entry name" value="Outer membrane efflux proteins (OEP)"/>
    <property type="match status" value="1"/>
</dbReference>
<dbReference type="SUPFAM" id="SSF56954">
    <property type="entry name" value="Outer membrane efflux proteins (OEP)"/>
    <property type="match status" value="1"/>
</dbReference>
<keyword evidence="2" id="KW-0564">Palmitate</keyword>
<dbReference type="InterPro" id="IPR003423">
    <property type="entry name" value="OMP_efflux"/>
</dbReference>
<accession>A0ABT6ATC2</accession>
<keyword evidence="3" id="KW-0175">Coiled coil</keyword>
<evidence type="ECO:0000313" key="5">
    <source>
        <dbReference type="EMBL" id="MDF3835874.1"/>
    </source>
</evidence>
<keyword evidence="2" id="KW-0449">Lipoprotein</keyword>
<dbReference type="NCBIfam" id="TIGR01845">
    <property type="entry name" value="outer_NodT"/>
    <property type="match status" value="1"/>
</dbReference>
<keyword evidence="2" id="KW-1134">Transmembrane beta strand</keyword>
<evidence type="ECO:0000256" key="2">
    <source>
        <dbReference type="RuleBase" id="RU362097"/>
    </source>
</evidence>
<organism evidence="5 6">
    <name type="scientific">Cupriavidus basilensis</name>
    <dbReference type="NCBI Taxonomy" id="68895"/>
    <lineage>
        <taxon>Bacteria</taxon>
        <taxon>Pseudomonadati</taxon>
        <taxon>Pseudomonadota</taxon>
        <taxon>Betaproteobacteria</taxon>
        <taxon>Burkholderiales</taxon>
        <taxon>Burkholderiaceae</taxon>
        <taxon>Cupriavidus</taxon>
    </lineage>
</organism>